<dbReference type="AlphaFoldDB" id="A0AA41V2V5"/>
<comment type="caution">
    <text evidence="1">The sequence shown here is derived from an EMBL/GenBank/DDBJ whole genome shotgun (WGS) entry which is preliminary data.</text>
</comment>
<dbReference type="Proteomes" id="UP001177140">
    <property type="component" value="Unassembled WGS sequence"/>
</dbReference>
<dbReference type="EMBL" id="JAJJMA010094111">
    <property type="protein sequence ID" value="MCL7029777.1"/>
    <property type="molecule type" value="Genomic_DNA"/>
</dbReference>
<protein>
    <submittedName>
        <fullName evidence="1">Uncharacterized protein</fullName>
    </submittedName>
</protein>
<evidence type="ECO:0000313" key="2">
    <source>
        <dbReference type="Proteomes" id="UP001177140"/>
    </source>
</evidence>
<organism evidence="1 2">
    <name type="scientific">Papaver nudicaule</name>
    <name type="common">Iceland poppy</name>
    <dbReference type="NCBI Taxonomy" id="74823"/>
    <lineage>
        <taxon>Eukaryota</taxon>
        <taxon>Viridiplantae</taxon>
        <taxon>Streptophyta</taxon>
        <taxon>Embryophyta</taxon>
        <taxon>Tracheophyta</taxon>
        <taxon>Spermatophyta</taxon>
        <taxon>Magnoliopsida</taxon>
        <taxon>Ranunculales</taxon>
        <taxon>Papaveraceae</taxon>
        <taxon>Papaveroideae</taxon>
        <taxon>Papaver</taxon>
    </lineage>
</organism>
<keyword evidence="2" id="KW-1185">Reference proteome</keyword>
<accession>A0AA41V2V5</accession>
<feature type="non-terminal residue" evidence="1">
    <location>
        <position position="52"/>
    </location>
</feature>
<sequence>MFVCLLFINCKPSTIQSRMKRKHKVQISYWTAWHARHICLEKVYGSFEDSYG</sequence>
<reference evidence="1" key="1">
    <citation type="submission" date="2022-03" db="EMBL/GenBank/DDBJ databases">
        <title>A functionally conserved STORR gene fusion in Papaver species that diverged 16.8 million years ago.</title>
        <authorList>
            <person name="Catania T."/>
        </authorList>
    </citation>
    <scope>NUCLEOTIDE SEQUENCE</scope>
    <source>
        <strain evidence="1">S-191538</strain>
    </source>
</reference>
<name>A0AA41V2V5_PAPNU</name>
<gene>
    <name evidence="1" type="ORF">MKW94_007903</name>
</gene>
<proteinExistence type="predicted"/>
<evidence type="ECO:0000313" key="1">
    <source>
        <dbReference type="EMBL" id="MCL7029777.1"/>
    </source>
</evidence>